<sequence length="853" mass="87403">MATGFSVFVNIGGKVSPSLNAAVNAAKTQVNSLGASLAGMAAKMNAPFAAVNKHLADTSKRMAVMQRHGRNATLGVTTPAAWFGASMIKDAAEFAKAGNMVEALGEATKEQRVELSKMAQDLAGRYDAGGATGIMKSATELLKAGFTFEQAKGALEQVLAASALAGDMTPADVGASLSKTITQFRMPMKTYEQAMKSSTVVTDRMVYAAVSTVASMKDISESFKYAGGVAATTGNSLDSVTAMVMAFAKAGVLGSEAGVALRSAIVRLVKMPKGGMKALSRIGMNLSDYTQARPVTADTVLENLKADGIDASGVKGQIADAIKNNQGNHAGLSAAITKAVQGAIGSSSAVDADKISESVNDAVAAAGSKVDITKFMTDLKKKMDDGVATTGDIAQILEARHISRYMALLKADLPAMIKEVEEKSDGYSQKQYKIANQGLPAVLLKLGAAWEKFRNTIVDSVGNDIANAFTKLADTLQKLSETNPALLKTGVYFAAAAAAAGPLLFVLGALGRVGLLAMRGLNLAVLGMLLPFRLLAGVIAGVGVAAVGRLAAMALGFRMLTALGAGATLSALGGSLLALARSILLFPLTALRAIGLAMWALVANPVGLIITALVVALTALSVWVYNNWAGIKEFFAGFGKGFMEGLGPAGPAVKAIADGLGSVYNWMTQLLGPLDATNAKWREWGETVGGVAASGVRSVISAIQSLIGFFGTAIDKAMSLGSAIKGIFSSGGGGKGAPAGGAAPAPIAGARAMGGPVSFGKPYLVGEQGPELFVPGMSGRIEPNDTLRRLTSDGASAVASSSENNTTVSRSNTAQITVQVQGGNPNDVRRAAEDAVYAAFARLESEQRGLLSD</sequence>
<dbReference type="Pfam" id="PF10145">
    <property type="entry name" value="PhageMin_Tail"/>
    <property type="match status" value="1"/>
</dbReference>
<feature type="transmembrane region" description="Helical" evidence="3">
    <location>
        <begin position="490"/>
        <end position="511"/>
    </location>
</feature>
<dbReference type="Proteomes" id="UP000316291">
    <property type="component" value="Unassembled WGS sequence"/>
</dbReference>
<feature type="domain" description="Phage tail tape measure protein" evidence="4">
    <location>
        <begin position="117"/>
        <end position="309"/>
    </location>
</feature>
<keyword evidence="3" id="KW-1133">Transmembrane helix</keyword>
<name>A0A562QTU1_9BRAD</name>
<reference evidence="5 6" key="1">
    <citation type="journal article" date="2015" name="Stand. Genomic Sci.">
        <title>Genomic Encyclopedia of Bacterial and Archaeal Type Strains, Phase III: the genomes of soil and plant-associated and newly described type strains.</title>
        <authorList>
            <person name="Whitman W.B."/>
            <person name="Woyke T."/>
            <person name="Klenk H.P."/>
            <person name="Zhou Y."/>
            <person name="Lilburn T.G."/>
            <person name="Beck B.J."/>
            <person name="De Vos P."/>
            <person name="Vandamme P."/>
            <person name="Eisen J.A."/>
            <person name="Garrity G."/>
            <person name="Hugenholtz P."/>
            <person name="Kyrpides N.C."/>
        </authorList>
    </citation>
    <scope>NUCLEOTIDE SEQUENCE [LARGE SCALE GENOMIC DNA]</scope>
    <source>
        <strain evidence="5 6">CGMCC 1.10948</strain>
    </source>
</reference>
<feature type="transmembrane region" description="Helical" evidence="3">
    <location>
        <begin position="523"/>
        <end position="544"/>
    </location>
</feature>
<feature type="region of interest" description="Disordered" evidence="2">
    <location>
        <begin position="792"/>
        <end position="813"/>
    </location>
</feature>
<comment type="caution">
    <text evidence="5">The sequence shown here is derived from an EMBL/GenBank/DDBJ whole genome shotgun (WGS) entry which is preliminary data.</text>
</comment>
<keyword evidence="3" id="KW-0812">Transmembrane</keyword>
<proteinExistence type="predicted"/>
<feature type="transmembrane region" description="Helical" evidence="3">
    <location>
        <begin position="584"/>
        <end position="602"/>
    </location>
</feature>
<dbReference type="RefSeq" id="WP_097532543.1">
    <property type="nucleotide sequence ID" value="NZ_VLLA01000039.1"/>
</dbReference>
<evidence type="ECO:0000256" key="1">
    <source>
        <dbReference type="ARBA" id="ARBA00022612"/>
    </source>
</evidence>
<evidence type="ECO:0000313" key="5">
    <source>
        <dbReference type="EMBL" id="TWI59516.1"/>
    </source>
</evidence>
<evidence type="ECO:0000256" key="3">
    <source>
        <dbReference type="SAM" id="Phobius"/>
    </source>
</evidence>
<dbReference type="NCBIfam" id="TIGR01760">
    <property type="entry name" value="tape_meas_TP901"/>
    <property type="match status" value="1"/>
</dbReference>
<dbReference type="InterPro" id="IPR010090">
    <property type="entry name" value="Phage_tape_meas"/>
</dbReference>
<keyword evidence="6" id="KW-1185">Reference proteome</keyword>
<feature type="transmembrane region" description="Helical" evidence="3">
    <location>
        <begin position="608"/>
        <end position="625"/>
    </location>
</feature>
<feature type="compositionally biased region" description="Polar residues" evidence="2">
    <location>
        <begin position="798"/>
        <end position="813"/>
    </location>
</feature>
<feature type="transmembrane region" description="Helical" evidence="3">
    <location>
        <begin position="550"/>
        <end position="572"/>
    </location>
</feature>
<keyword evidence="3" id="KW-0472">Membrane</keyword>
<dbReference type="PANTHER" id="PTHR37813">
    <property type="entry name" value="FELS-2 PROPHAGE PROTEIN"/>
    <property type="match status" value="1"/>
</dbReference>
<dbReference type="AlphaFoldDB" id="A0A562QTU1"/>
<evidence type="ECO:0000256" key="2">
    <source>
        <dbReference type="SAM" id="MobiDB-lite"/>
    </source>
</evidence>
<dbReference type="EMBL" id="VLLA01000039">
    <property type="protein sequence ID" value="TWI59516.1"/>
    <property type="molecule type" value="Genomic_DNA"/>
</dbReference>
<accession>A0A562QTU1</accession>
<protein>
    <submittedName>
        <fullName evidence="5">TP901 family phage tail tape measure protein</fullName>
    </submittedName>
</protein>
<dbReference type="PANTHER" id="PTHR37813:SF1">
    <property type="entry name" value="FELS-2 PROPHAGE PROTEIN"/>
    <property type="match status" value="1"/>
</dbReference>
<dbReference type="OrthoDB" id="8429573at2"/>
<evidence type="ECO:0000259" key="4">
    <source>
        <dbReference type="Pfam" id="PF10145"/>
    </source>
</evidence>
<keyword evidence="1" id="KW-1188">Viral release from host cell</keyword>
<organism evidence="5 6">
    <name type="scientific">Bradyrhizobium huanghuaihaiense</name>
    <dbReference type="NCBI Taxonomy" id="990078"/>
    <lineage>
        <taxon>Bacteria</taxon>
        <taxon>Pseudomonadati</taxon>
        <taxon>Pseudomonadota</taxon>
        <taxon>Alphaproteobacteria</taxon>
        <taxon>Hyphomicrobiales</taxon>
        <taxon>Nitrobacteraceae</taxon>
        <taxon>Bradyrhizobium</taxon>
    </lineage>
</organism>
<evidence type="ECO:0000313" key="6">
    <source>
        <dbReference type="Proteomes" id="UP000316291"/>
    </source>
</evidence>
<gene>
    <name evidence="5" type="ORF">IQ16_07971</name>
</gene>